<dbReference type="InterPro" id="IPR053198">
    <property type="entry name" value="Gynoecium_Dev_Regulator"/>
</dbReference>
<dbReference type="Proteomes" id="UP001177140">
    <property type="component" value="Unassembled WGS sequence"/>
</dbReference>
<sequence length="423" mass="46298">MGTQQQLEMESGGGGADSVTSTPRGNQTPRFSDELQPARIRFMCSFGGQILPRPHDNQLRYVGGDTRIVAVHRGTNFNGLLSKVSKLAGDTDITIKYQLPNEDLDALISVSTDEDVENMMDEYDRLVQASVPNSNPKLSRLRLFLFTAGNSRCSSIGSLLDGSTKRESWFVDALNGGSASLERGRSEVSSIVSEVPDYLFGLDTSDESKPKNHRQILGDNISVSDPGSPAPVNSSPYGSTSSIPNLRPVKTKPPGDPKETQVESFIDTVVEPVMQQQQQQQRQQPQQQTGNPGWHYMPTSEPHHYPGPSIQQVPMYYVPGSGPVQHVQQPVHMQSPYVTRMQAPLGQMPVYRHQVPGVAQVYGGGGMRQVETYDFPTGVLSSEGQQMYYAGRNSPVFSAYGATMVNTGVEMQGSGMEQKPETR</sequence>
<dbReference type="PANTHER" id="PTHR31066:SF33">
    <property type="entry name" value="OS07G0556300 PROTEIN"/>
    <property type="match status" value="1"/>
</dbReference>
<feature type="region of interest" description="Disordered" evidence="1">
    <location>
        <begin position="1"/>
        <end position="34"/>
    </location>
</feature>
<dbReference type="AlphaFoldDB" id="A0AA41VAI5"/>
<dbReference type="Gene3D" id="3.10.20.90">
    <property type="entry name" value="Phosphatidylinositol 3-kinase Catalytic Subunit, Chain A, domain 1"/>
    <property type="match status" value="1"/>
</dbReference>
<dbReference type="CDD" id="cd06410">
    <property type="entry name" value="PB1_UP2"/>
    <property type="match status" value="1"/>
</dbReference>
<feature type="region of interest" description="Disordered" evidence="1">
    <location>
        <begin position="203"/>
        <end position="260"/>
    </location>
</feature>
<dbReference type="SMART" id="SM00666">
    <property type="entry name" value="PB1"/>
    <property type="match status" value="1"/>
</dbReference>
<dbReference type="SUPFAM" id="SSF54277">
    <property type="entry name" value="CAD &amp; PB1 domains"/>
    <property type="match status" value="1"/>
</dbReference>
<keyword evidence="4" id="KW-1185">Reference proteome</keyword>
<protein>
    <recommendedName>
        <fullName evidence="2">PB1 domain-containing protein</fullName>
    </recommendedName>
</protein>
<evidence type="ECO:0000313" key="3">
    <source>
        <dbReference type="EMBL" id="MCL7037399.1"/>
    </source>
</evidence>
<evidence type="ECO:0000313" key="4">
    <source>
        <dbReference type="Proteomes" id="UP001177140"/>
    </source>
</evidence>
<evidence type="ECO:0000259" key="2">
    <source>
        <dbReference type="SMART" id="SM00666"/>
    </source>
</evidence>
<feature type="compositionally biased region" description="Polar residues" evidence="1">
    <location>
        <begin position="221"/>
        <end position="244"/>
    </location>
</feature>
<feature type="region of interest" description="Disordered" evidence="1">
    <location>
        <begin position="273"/>
        <end position="306"/>
    </location>
</feature>
<accession>A0AA41VAI5</accession>
<name>A0AA41VAI5_PAPNU</name>
<dbReference type="EMBL" id="JAJJMA010178455">
    <property type="protein sequence ID" value="MCL7037399.1"/>
    <property type="molecule type" value="Genomic_DNA"/>
</dbReference>
<reference evidence="3" key="1">
    <citation type="submission" date="2022-03" db="EMBL/GenBank/DDBJ databases">
        <title>A functionally conserved STORR gene fusion in Papaver species that diverged 16.8 million years ago.</title>
        <authorList>
            <person name="Catania T."/>
        </authorList>
    </citation>
    <scope>NUCLEOTIDE SEQUENCE</scope>
    <source>
        <strain evidence="3">S-191538</strain>
    </source>
</reference>
<dbReference type="PANTHER" id="PTHR31066">
    <property type="entry name" value="OS05G0427100 PROTEIN-RELATED"/>
    <property type="match status" value="1"/>
</dbReference>
<comment type="caution">
    <text evidence="3">The sequence shown here is derived from an EMBL/GenBank/DDBJ whole genome shotgun (WGS) entry which is preliminary data.</text>
</comment>
<gene>
    <name evidence="3" type="ORF">MKW94_002286</name>
</gene>
<feature type="domain" description="PB1" evidence="2">
    <location>
        <begin position="54"/>
        <end position="146"/>
    </location>
</feature>
<feature type="compositionally biased region" description="Polar residues" evidence="1">
    <location>
        <begin position="18"/>
        <end position="30"/>
    </location>
</feature>
<proteinExistence type="predicted"/>
<dbReference type="Pfam" id="PF00564">
    <property type="entry name" value="PB1"/>
    <property type="match status" value="1"/>
</dbReference>
<organism evidence="3 4">
    <name type="scientific">Papaver nudicaule</name>
    <name type="common">Iceland poppy</name>
    <dbReference type="NCBI Taxonomy" id="74823"/>
    <lineage>
        <taxon>Eukaryota</taxon>
        <taxon>Viridiplantae</taxon>
        <taxon>Streptophyta</taxon>
        <taxon>Embryophyta</taxon>
        <taxon>Tracheophyta</taxon>
        <taxon>Spermatophyta</taxon>
        <taxon>Magnoliopsida</taxon>
        <taxon>Ranunculales</taxon>
        <taxon>Papaveraceae</taxon>
        <taxon>Papaveroideae</taxon>
        <taxon>Papaver</taxon>
    </lineage>
</organism>
<feature type="compositionally biased region" description="Low complexity" evidence="1">
    <location>
        <begin position="275"/>
        <end position="288"/>
    </location>
</feature>
<dbReference type="FunFam" id="3.10.20.90:FF:000058">
    <property type="entry name" value="Octicosapeptide/phox/Bem1p domain kinase superfamily protein"/>
    <property type="match status" value="1"/>
</dbReference>
<dbReference type="InterPro" id="IPR000270">
    <property type="entry name" value="PB1_dom"/>
</dbReference>
<evidence type="ECO:0000256" key="1">
    <source>
        <dbReference type="SAM" id="MobiDB-lite"/>
    </source>
</evidence>